<evidence type="ECO:0000313" key="3">
    <source>
        <dbReference type="Proteomes" id="UP000831921"/>
    </source>
</evidence>
<accession>A0ABY5MWF5</accession>
<proteinExistence type="predicted"/>
<dbReference type="RefSeq" id="WP_249504094.1">
    <property type="nucleotide sequence ID" value="NZ_CP097253.1"/>
</dbReference>
<dbReference type="EMBL" id="CP097253">
    <property type="protein sequence ID" value="UUR08316.1"/>
    <property type="molecule type" value="Genomic_DNA"/>
</dbReference>
<feature type="domain" description="Putative Flp pilus-assembly TadG-like N-terminal" evidence="1">
    <location>
        <begin position="14"/>
        <end position="60"/>
    </location>
</feature>
<evidence type="ECO:0000259" key="1">
    <source>
        <dbReference type="Pfam" id="PF13400"/>
    </source>
</evidence>
<keyword evidence="3" id="KW-1185">Reference proteome</keyword>
<dbReference type="Pfam" id="PF13400">
    <property type="entry name" value="Tad"/>
    <property type="match status" value="1"/>
</dbReference>
<gene>
    <name evidence="2" type="ORF">M1K48_01325</name>
</gene>
<evidence type="ECO:0000313" key="2">
    <source>
        <dbReference type="EMBL" id="UUR08316.1"/>
    </source>
</evidence>
<reference evidence="2 3" key="1">
    <citation type="submission" date="2022-05" db="EMBL/GenBank/DDBJ databases">
        <title>S8-45 Sphingomonas ultraviolaceadurans.</title>
        <authorList>
            <person name="Liu Y."/>
        </authorList>
    </citation>
    <scope>NUCLEOTIDE SEQUENCE [LARGE SCALE GENOMIC DNA]</scope>
    <source>
        <strain evidence="2 3">S8-45</strain>
    </source>
</reference>
<dbReference type="Proteomes" id="UP000831921">
    <property type="component" value="Chromosome"/>
</dbReference>
<sequence length="556" mass="57627">MLRSIKRLARAKQGSVAPIVALSLVGLIAAGGLAVDFAQLANLDTELQNAADQSALAGVTQLDGQDGAMQRARAAARALVANDTRFANDANADGQAATVANIYFYASSPDAEADENRIEDTAPSEGEADPDSLAKFIRVDITARQARYAMTPIVGLVNSGNIAASAVAGLGSAICKTPPVMICNPAETGAEAEDVTPGFDASLYIGKGLRLVSVGGGTGGWAPGNFGYLDSNGGSNGAPGLREALGWTAPPGECQPGNGVDTKPGATVTVTDSLNTRFDIYDGDVSCPSGGNCPSSVNVVKDTNRPGNANGGNACKLHNQGWSLPNTGVRYYGYDYPRTNAALPTSIIPLAMGHPRDICHSVGSGVSGHCNGPIGTGVWDRDAYFRTNYRRSDGTYWTGGTAAGSWQDNTDLPANATRYAVYVWEIANRGDVIDGVTVLGPRVASGTGANAATAYGQSQCSIPKGQGAPLEPGENTIDRRRISVAVVNCLREGVNGAEDDLEVVKWIDVFLVEPSINRERTGAGDVYVEVIGETLSGAAGSTGGQVVRRDKPYLVK</sequence>
<organism evidence="2 3">
    <name type="scientific">Sphingomonas glaciei</name>
    <dbReference type="NCBI Taxonomy" id="2938948"/>
    <lineage>
        <taxon>Bacteria</taxon>
        <taxon>Pseudomonadati</taxon>
        <taxon>Pseudomonadota</taxon>
        <taxon>Alphaproteobacteria</taxon>
        <taxon>Sphingomonadales</taxon>
        <taxon>Sphingomonadaceae</taxon>
        <taxon>Sphingomonas</taxon>
    </lineage>
</organism>
<dbReference type="InterPro" id="IPR028087">
    <property type="entry name" value="Tad_N"/>
</dbReference>
<protein>
    <submittedName>
        <fullName evidence="2">Tad domain-containing protein</fullName>
    </submittedName>
</protein>
<name>A0ABY5MWF5_9SPHN</name>